<name>A0A3B0MJC7_THEAN</name>
<protein>
    <submittedName>
        <fullName evidence="4">Zinc finger protein with SET domain, putative</fullName>
    </submittedName>
</protein>
<proteinExistence type="predicted"/>
<dbReference type="InterPro" id="IPR011011">
    <property type="entry name" value="Znf_FYVE_PHD"/>
</dbReference>
<dbReference type="InterPro" id="IPR047365">
    <property type="entry name" value="Tudor_AtPTM-like"/>
</dbReference>
<evidence type="ECO:0000313" key="4">
    <source>
        <dbReference type="EMBL" id="SVP89815.1"/>
    </source>
</evidence>
<evidence type="ECO:0000313" key="3">
    <source>
        <dbReference type="EMBL" id="SVP88662.1"/>
    </source>
</evidence>
<reference evidence="4" key="1">
    <citation type="submission" date="2018-07" db="EMBL/GenBank/DDBJ databases">
        <authorList>
            <person name="Quirk P.G."/>
            <person name="Krulwich T.A."/>
        </authorList>
    </citation>
    <scope>NUCLEOTIDE SEQUENCE</scope>
    <source>
        <strain evidence="4">Anand</strain>
    </source>
</reference>
<dbReference type="Gene3D" id="3.30.40.10">
    <property type="entry name" value="Zinc/RING finger domain, C3HC4 (zinc finger)"/>
    <property type="match status" value="1"/>
</dbReference>
<dbReference type="Gene3D" id="2.170.270.10">
    <property type="entry name" value="SET domain"/>
    <property type="match status" value="1"/>
</dbReference>
<feature type="compositionally biased region" description="Low complexity" evidence="1">
    <location>
        <begin position="53"/>
        <end position="64"/>
    </location>
</feature>
<evidence type="ECO:0000256" key="1">
    <source>
        <dbReference type="SAM" id="MobiDB-lite"/>
    </source>
</evidence>
<feature type="region of interest" description="Disordered" evidence="1">
    <location>
        <begin position="832"/>
        <end position="891"/>
    </location>
</feature>
<feature type="compositionally biased region" description="Low complexity" evidence="1">
    <location>
        <begin position="1134"/>
        <end position="1144"/>
    </location>
</feature>
<dbReference type="SUPFAM" id="SSF82199">
    <property type="entry name" value="SET domain"/>
    <property type="match status" value="1"/>
</dbReference>
<feature type="region of interest" description="Disordered" evidence="1">
    <location>
        <begin position="1121"/>
        <end position="1144"/>
    </location>
</feature>
<feature type="compositionally biased region" description="Basic and acidic residues" evidence="1">
    <location>
        <begin position="858"/>
        <end position="887"/>
    </location>
</feature>
<feature type="compositionally biased region" description="Basic and acidic residues" evidence="1">
    <location>
        <begin position="790"/>
        <end position="801"/>
    </location>
</feature>
<evidence type="ECO:0000259" key="2">
    <source>
        <dbReference type="Pfam" id="PF21743"/>
    </source>
</evidence>
<feature type="region of interest" description="Disordered" evidence="1">
    <location>
        <begin position="24"/>
        <end position="98"/>
    </location>
</feature>
<feature type="region of interest" description="Disordered" evidence="1">
    <location>
        <begin position="753"/>
        <end position="809"/>
    </location>
</feature>
<dbReference type="SUPFAM" id="SSF57903">
    <property type="entry name" value="FYVE/PHD zinc finger"/>
    <property type="match status" value="1"/>
</dbReference>
<gene>
    <name evidence="3" type="ORF">TAT_000051900</name>
    <name evidence="4" type="ORF">TAV_000051600</name>
</gene>
<dbReference type="EMBL" id="UIVT01000001">
    <property type="protein sequence ID" value="SVP88662.1"/>
    <property type="molecule type" value="Genomic_DNA"/>
</dbReference>
<feature type="region of interest" description="Disordered" evidence="1">
    <location>
        <begin position="1670"/>
        <end position="1690"/>
    </location>
</feature>
<dbReference type="InterPro" id="IPR013083">
    <property type="entry name" value="Znf_RING/FYVE/PHD"/>
</dbReference>
<feature type="compositionally biased region" description="Basic residues" evidence="1">
    <location>
        <begin position="29"/>
        <end position="38"/>
    </location>
</feature>
<feature type="compositionally biased region" description="Polar residues" evidence="1">
    <location>
        <begin position="832"/>
        <end position="857"/>
    </location>
</feature>
<sequence>MNYCSNEPVLGSLLSYADWCKESEEEKLHKRTKVKVKRSNGTSKPDSAENLRNSSENNGEISNGKQSKTNKEPEKRKRYGVNGSESKGARDQNPESMTSDSYIDLLELANYSSDASSKNTQFKSNTTTNMNNNGIGNISTTSMNNLSTIDTNNNNNLNNAVNNNGKNSCRKRMDLREVSLERLSTLDSLGSRSDSGGVNFNVDSEEFKYESLLSELRRRGFEPKTLGDVLRSRNKQWAKTQCIHSSAKEDFERHLNMYKNHFRSYRKTLDGWIPKSCNVNNNNHSKGNLSGKMGSRRNFEKLTWSNIIFCPNFRPGGEIIYRFSRKTMKTYNTLYDTINKGWVHPDLLVCLVRDASHPVRFATPPEQDCYTAIYTGPEISENLDTKVIFGEYTGIVYREDCVPDSIFEYAFELNFTSASWVDAELEFRHDKQYIRDVNGTIFLPNNSKYVLDSTHAFNELSMVNHCQSIAAYGGEYFLQANCEWQQVIFDGWPHVILTNKQGVKIQTGDELIADFGALWFQKVEENCHRQLKRELISYRLLSTANKSDNNASNESPNDEVQTNKVKKNILVQELPNDKSLNNLDYFVVNNNTSYVCAICLDEDLNDYPNTSTKKILTHRKNSTMSTQTLSSDTTMNTGQNAEEYRDEDDEDECIVCDGCDRIFHIKCLEKITTTALNYVQTEFQNTKFINFQAYLRNNKYTVSEGNLINLNLIKWYCMYCRYLCKQIIQHDLNQDFMPLQSCIYINTPESIDEIPNSSRNSSSSQPETSDNTPETSQQDNFCESSSVNVKSEESNEKKEAEAESDESEVELVNNNLIDLNKITNYINKLIYNTSNSPDNSATSQKESTPTPKDNYNFENHKNADNVEGGRLEKEVGKRGKKNGEKEYPKHKRKKIKSCLSLNYLKRKNRRKMMVKNVKTKSKLFKGNKTKTLKRIKLINKPTSLEISKYLVKQKILSNTTNKGQIRLFGNYINFRTYCCPTGSPRSDTNEERNNTAKNKISPNSVETITNSNQNPNYVVDQNNKDKEADDNELTINLFNLGLISLNMNETSELLEAENKTASTEETCSTTSGNELDLSLEDANNCNVVYSELLRKCNDTINSRNSGSDKVNSYDTLTKAVNSPVVKDNQSSDDSTNPTNSPTFNNATYQQIINKVKDNPDEVLNVSYDNSIMNNIIDYLNCRYLMGMWQVEPFSIFGEAVRVCVDCNKKCGPKANVYVCRVLKRHLSGNFDHPKSTNVEQMKELILISFEQHINYLLRLLVLKNIIIDFLIKLSCHFLTSNNHNQSNSCANTTDSVTTVKTGDTQVSEENSKKDETSCFNDIRVNNVEENLEVGGSEVTKNSELVEKTQKKLTSRSNVKKDSVVGVDKNCIYNNVNEFIKCISNNIKRIPQGDILFNYELLKSLGGFEEDFVRIINCDDLFKYINDLSSYMCYNSDQVPSSIQQILSKDELMRFTHFRKYLIKDVNLFVNTSSNIPHNNVSGKKAYQSLPKDTSEYNSEVCMKSELDQVIKSTNCELEYWDPASRRFSDEVDEDTVKINLNNVIRINNNNGFRYNKRILKLRPEDVQSQEFIPMIGVKPGKTIIYRKFSDGYYQGLVNKYTNSSTYFKIEYSDGDDELMDPFDLMNEIILNLSNIENILLQLSNNDVNNGRYIQQIQFITNLVKNNNSNDKAKTVNDDGTNSGSEINGVETSEKLKEVDITGHSLFKKMTSELRNYMLHQLINVEYISKRRKCSQ</sequence>
<accession>A0A3B0MJC7</accession>
<feature type="compositionally biased region" description="Polar residues" evidence="1">
    <location>
        <begin position="995"/>
        <end position="1015"/>
    </location>
</feature>
<dbReference type="EMBL" id="UIVS01000001">
    <property type="protein sequence ID" value="SVP89815.1"/>
    <property type="molecule type" value="Genomic_DNA"/>
</dbReference>
<dbReference type="InterPro" id="IPR046341">
    <property type="entry name" value="SET_dom_sf"/>
</dbReference>
<feature type="domain" description="PTM/DIR17-like Tudor" evidence="2">
    <location>
        <begin position="1586"/>
        <end position="1620"/>
    </location>
</feature>
<dbReference type="VEuPathDB" id="PiroplasmaDB:TA20495"/>
<feature type="compositionally biased region" description="Polar residues" evidence="1">
    <location>
        <begin position="765"/>
        <end position="782"/>
    </location>
</feature>
<feature type="region of interest" description="Disordered" evidence="1">
    <location>
        <begin position="982"/>
        <end position="1015"/>
    </location>
</feature>
<dbReference type="Pfam" id="PF21743">
    <property type="entry name" value="PTM_DIR17_Tudor"/>
    <property type="match status" value="1"/>
</dbReference>
<organism evidence="4">
    <name type="scientific">Theileria annulata</name>
    <dbReference type="NCBI Taxonomy" id="5874"/>
    <lineage>
        <taxon>Eukaryota</taxon>
        <taxon>Sar</taxon>
        <taxon>Alveolata</taxon>
        <taxon>Apicomplexa</taxon>
        <taxon>Aconoidasida</taxon>
        <taxon>Piroplasmida</taxon>
        <taxon>Theileriidae</taxon>
        <taxon>Theileria</taxon>
    </lineage>
</organism>